<dbReference type="InterPro" id="IPR014223">
    <property type="entry name" value="ABC_CydC/D"/>
</dbReference>
<dbReference type="Gene3D" id="3.40.50.300">
    <property type="entry name" value="P-loop containing nucleotide triphosphate hydrolases"/>
    <property type="match status" value="1"/>
</dbReference>
<sequence>MIALARPRGSRFVLGVLAGAVATASGAGLLSLAAWLIATAATHPAITALSTAIVLTRALGVSRGVARYLERLVTHDAALRTLADARVRVYARLAEIEPIRRFRSGDLVSRLVSDTDATQDLLVRGLTPPLSALLTGAGAVALSTALLVPGGLLLAAGLLLAGVAVPLVAAALGRAPGRRLAAARGELSTALVDALHGAPDLVAYGAMDRAVHRVEQADAELTRVARRDAGLLGLGAGASALLGGLTLWGTLLLGVAAVEAGTLRPIPLAVLVLTALAAFEIVAPLPAAAARLGAVRAGGARLFDVLDTPPAVRGPAGGAPQHSPAGGAPQHSPAGGAPQHSPAGGAPAPIEPGALRARGLRVRYAPGEPWALDGLDLDLEPGGRIAVVGPSGSGKSTLAAVLFRFRDPDAGTVHLGDADLVEHPADAARALISGVPQHPHLFAGSVGANLRLARPGASDAELWDALTRVRLDTAVAALPRGLDTDIGTHGARFSGGMRQRLALARALLADAPVLVLDEPTTHLDPDTRDAVLDDLLAAAGDRALLLITHDLARLDRMDTIYVVVGGRVVQRGSHADLLARDGWYRNAHRLPALHG</sequence>
<feature type="compositionally biased region" description="Low complexity" evidence="7">
    <location>
        <begin position="311"/>
        <end position="320"/>
    </location>
</feature>
<feature type="compositionally biased region" description="Low complexity" evidence="7">
    <location>
        <begin position="342"/>
        <end position="352"/>
    </location>
</feature>
<dbReference type="PANTHER" id="PTHR24221:SF654">
    <property type="entry name" value="ATP-BINDING CASSETTE SUB-FAMILY B MEMBER 6"/>
    <property type="match status" value="1"/>
</dbReference>
<comment type="caution">
    <text evidence="11">The sequence shown here is derived from an EMBL/GenBank/DDBJ whole genome shotgun (WGS) entry which is preliminary data.</text>
</comment>
<dbReference type="Proteomes" id="UP000820669">
    <property type="component" value="Unassembled WGS sequence"/>
</dbReference>
<keyword evidence="4" id="KW-0067">ATP-binding</keyword>
<feature type="transmembrane region" description="Helical" evidence="8">
    <location>
        <begin position="154"/>
        <end position="172"/>
    </location>
</feature>
<proteinExistence type="predicted"/>
<name>A0ABX1SBE4_9PSEU</name>
<dbReference type="PROSITE" id="PS50893">
    <property type="entry name" value="ABC_TRANSPORTER_2"/>
    <property type="match status" value="1"/>
</dbReference>
<dbReference type="Pfam" id="PF00664">
    <property type="entry name" value="ABC_membrane"/>
    <property type="match status" value="1"/>
</dbReference>
<evidence type="ECO:0000259" key="9">
    <source>
        <dbReference type="PROSITE" id="PS50893"/>
    </source>
</evidence>
<dbReference type="SUPFAM" id="SSF90123">
    <property type="entry name" value="ABC transporter transmembrane region"/>
    <property type="match status" value="1"/>
</dbReference>
<dbReference type="InterPro" id="IPR017871">
    <property type="entry name" value="ABC_transporter-like_CS"/>
</dbReference>
<evidence type="ECO:0000256" key="8">
    <source>
        <dbReference type="SAM" id="Phobius"/>
    </source>
</evidence>
<dbReference type="NCBIfam" id="TIGR02868">
    <property type="entry name" value="CydC"/>
    <property type="match status" value="1"/>
</dbReference>
<keyword evidence="2 8" id="KW-0812">Transmembrane</keyword>
<dbReference type="PROSITE" id="PS00211">
    <property type="entry name" value="ABC_TRANSPORTER_1"/>
    <property type="match status" value="1"/>
</dbReference>
<feature type="transmembrane region" description="Helical" evidence="8">
    <location>
        <begin position="268"/>
        <end position="292"/>
    </location>
</feature>
<evidence type="ECO:0000256" key="5">
    <source>
        <dbReference type="ARBA" id="ARBA00022989"/>
    </source>
</evidence>
<organism evidence="11 12">
    <name type="scientific">Pseudonocardia acidicola</name>
    <dbReference type="NCBI Taxonomy" id="2724939"/>
    <lineage>
        <taxon>Bacteria</taxon>
        <taxon>Bacillati</taxon>
        <taxon>Actinomycetota</taxon>
        <taxon>Actinomycetes</taxon>
        <taxon>Pseudonocardiales</taxon>
        <taxon>Pseudonocardiaceae</taxon>
        <taxon>Pseudonocardia</taxon>
    </lineage>
</organism>
<accession>A0ABX1SBE4</accession>
<evidence type="ECO:0000313" key="11">
    <source>
        <dbReference type="EMBL" id="NMH97681.1"/>
    </source>
</evidence>
<evidence type="ECO:0000256" key="2">
    <source>
        <dbReference type="ARBA" id="ARBA00022692"/>
    </source>
</evidence>
<reference evidence="11 12" key="1">
    <citation type="submission" date="2020-04" db="EMBL/GenBank/DDBJ databases">
        <authorList>
            <person name="Klaysubun C."/>
            <person name="Duangmal K."/>
            <person name="Lipun K."/>
        </authorList>
    </citation>
    <scope>NUCLEOTIDE SEQUENCE [LARGE SCALE GENOMIC DNA]</scope>
    <source>
        <strain evidence="11 12">K10HN5</strain>
    </source>
</reference>
<feature type="transmembrane region" description="Helical" evidence="8">
    <location>
        <begin position="12"/>
        <end position="38"/>
    </location>
</feature>
<keyword evidence="12" id="KW-1185">Reference proteome</keyword>
<protein>
    <submittedName>
        <fullName evidence="11">Thiol reductant ABC exporter subunit CydC</fullName>
    </submittedName>
</protein>
<dbReference type="Gene3D" id="1.20.1560.10">
    <property type="entry name" value="ABC transporter type 1, transmembrane domain"/>
    <property type="match status" value="1"/>
</dbReference>
<feature type="domain" description="ABC transmembrane type-1" evidence="10">
    <location>
        <begin position="13"/>
        <end position="297"/>
    </location>
</feature>
<evidence type="ECO:0000256" key="7">
    <source>
        <dbReference type="SAM" id="MobiDB-lite"/>
    </source>
</evidence>
<dbReference type="InterPro" id="IPR027417">
    <property type="entry name" value="P-loop_NTPase"/>
</dbReference>
<dbReference type="InterPro" id="IPR003439">
    <property type="entry name" value="ABC_transporter-like_ATP-bd"/>
</dbReference>
<evidence type="ECO:0000256" key="1">
    <source>
        <dbReference type="ARBA" id="ARBA00004651"/>
    </source>
</evidence>
<dbReference type="InterPro" id="IPR036640">
    <property type="entry name" value="ABC1_TM_sf"/>
</dbReference>
<feature type="region of interest" description="Disordered" evidence="7">
    <location>
        <begin position="311"/>
        <end position="352"/>
    </location>
</feature>
<feature type="transmembrane region" description="Helical" evidence="8">
    <location>
        <begin position="44"/>
        <end position="61"/>
    </location>
</feature>
<dbReference type="InterPro" id="IPR003593">
    <property type="entry name" value="AAA+_ATPase"/>
</dbReference>
<dbReference type="InterPro" id="IPR039421">
    <property type="entry name" value="Type_1_exporter"/>
</dbReference>
<evidence type="ECO:0000259" key="10">
    <source>
        <dbReference type="PROSITE" id="PS50929"/>
    </source>
</evidence>
<feature type="transmembrane region" description="Helical" evidence="8">
    <location>
        <begin position="231"/>
        <end position="256"/>
    </location>
</feature>
<evidence type="ECO:0000256" key="4">
    <source>
        <dbReference type="ARBA" id="ARBA00022840"/>
    </source>
</evidence>
<comment type="subcellular location">
    <subcellularLocation>
        <location evidence="1">Cell membrane</location>
        <topology evidence="1">Multi-pass membrane protein</topology>
    </subcellularLocation>
</comment>
<dbReference type="InterPro" id="IPR011527">
    <property type="entry name" value="ABC1_TM_dom"/>
</dbReference>
<dbReference type="EMBL" id="JAAXLA010000014">
    <property type="protein sequence ID" value="NMH97681.1"/>
    <property type="molecule type" value="Genomic_DNA"/>
</dbReference>
<keyword evidence="6 8" id="KW-0472">Membrane</keyword>
<gene>
    <name evidence="11" type="primary">cydC</name>
    <name evidence="11" type="ORF">HF526_10220</name>
</gene>
<dbReference type="PROSITE" id="PS50929">
    <property type="entry name" value="ABC_TM1F"/>
    <property type="match status" value="1"/>
</dbReference>
<feature type="domain" description="ABC transporter" evidence="9">
    <location>
        <begin position="355"/>
        <end position="590"/>
    </location>
</feature>
<evidence type="ECO:0000256" key="3">
    <source>
        <dbReference type="ARBA" id="ARBA00022741"/>
    </source>
</evidence>
<keyword evidence="5 8" id="KW-1133">Transmembrane helix</keyword>
<evidence type="ECO:0000256" key="6">
    <source>
        <dbReference type="ARBA" id="ARBA00023136"/>
    </source>
</evidence>
<dbReference type="SUPFAM" id="SSF52540">
    <property type="entry name" value="P-loop containing nucleoside triphosphate hydrolases"/>
    <property type="match status" value="1"/>
</dbReference>
<dbReference type="PANTHER" id="PTHR24221">
    <property type="entry name" value="ATP-BINDING CASSETTE SUB-FAMILY B"/>
    <property type="match status" value="1"/>
</dbReference>
<evidence type="ECO:0000313" key="12">
    <source>
        <dbReference type="Proteomes" id="UP000820669"/>
    </source>
</evidence>
<keyword evidence="3" id="KW-0547">Nucleotide-binding</keyword>
<feature type="transmembrane region" description="Helical" evidence="8">
    <location>
        <begin position="130"/>
        <end position="148"/>
    </location>
</feature>
<dbReference type="Pfam" id="PF00005">
    <property type="entry name" value="ABC_tran"/>
    <property type="match status" value="1"/>
</dbReference>
<dbReference type="SMART" id="SM00382">
    <property type="entry name" value="AAA"/>
    <property type="match status" value="1"/>
</dbReference>